<proteinExistence type="predicted"/>
<protein>
    <submittedName>
        <fullName evidence="1">Uncharacterized protein YfbU (UPF0304 family)</fullName>
    </submittedName>
</protein>
<evidence type="ECO:0000313" key="1">
    <source>
        <dbReference type="EMBL" id="MBP1854202.1"/>
    </source>
</evidence>
<sequence length="172" mass="21023">MELSSKERLFLFNQYEILKHLDKDNVKTYLEYQEIIRKGFKYNYIDLIENINSKGTEEDVSKFIFDVFEMYRMLIRSYNDLSRIDKTRINKYDIVFRGFDILEEINYYTYAKFIIEDLELYKDIIREEGFKMDSKTPMVEIYKKRIDKCREDIEEPYSVLSLKELKSIININ</sequence>
<name>A0ABS4E8D2_9FIRM</name>
<keyword evidence="2" id="KW-1185">Reference proteome</keyword>
<dbReference type="InterPro" id="IPR005587">
    <property type="entry name" value="UPF0304_YfbU"/>
</dbReference>
<gene>
    <name evidence="1" type="ORF">J2Z43_000592</name>
</gene>
<dbReference type="SUPFAM" id="SSF116960">
    <property type="entry name" value="YfbU-like"/>
    <property type="match status" value="1"/>
</dbReference>
<dbReference type="Proteomes" id="UP000767291">
    <property type="component" value="Unassembled WGS sequence"/>
</dbReference>
<dbReference type="Gene3D" id="1.10.3190.10">
    <property type="entry name" value="yfbu gene product, domain 2"/>
    <property type="match status" value="1"/>
</dbReference>
<organism evidence="1 2">
    <name type="scientific">Metaclostridioides mangenotii</name>
    <dbReference type="NCBI Taxonomy" id="1540"/>
    <lineage>
        <taxon>Bacteria</taxon>
        <taxon>Bacillati</taxon>
        <taxon>Bacillota</taxon>
        <taxon>Clostridia</taxon>
        <taxon>Peptostreptococcales</taxon>
        <taxon>Peptostreptococcaceae</taxon>
        <taxon>Metaclostridioides</taxon>
    </lineage>
</organism>
<comment type="caution">
    <text evidence="1">The sequence shown here is derived from an EMBL/GenBank/DDBJ whole genome shotgun (WGS) entry which is preliminary data.</text>
</comment>
<accession>A0ABS4E8D2</accession>
<reference evidence="1 2" key="1">
    <citation type="submission" date="2021-03" db="EMBL/GenBank/DDBJ databases">
        <title>Genomic Encyclopedia of Type Strains, Phase IV (KMG-IV): sequencing the most valuable type-strain genomes for metagenomic binning, comparative biology and taxonomic classification.</title>
        <authorList>
            <person name="Goeker M."/>
        </authorList>
    </citation>
    <scope>NUCLEOTIDE SEQUENCE [LARGE SCALE GENOMIC DNA]</scope>
    <source>
        <strain evidence="1 2">DSM 1289</strain>
    </source>
</reference>
<dbReference type="RefSeq" id="WP_209455760.1">
    <property type="nucleotide sequence ID" value="NZ_BAAACS010000017.1"/>
</dbReference>
<dbReference type="Pfam" id="PF03887">
    <property type="entry name" value="YfbU"/>
    <property type="match status" value="1"/>
</dbReference>
<evidence type="ECO:0000313" key="2">
    <source>
        <dbReference type="Proteomes" id="UP000767291"/>
    </source>
</evidence>
<dbReference type="EMBL" id="JAGGJX010000001">
    <property type="protein sequence ID" value="MBP1854202.1"/>
    <property type="molecule type" value="Genomic_DNA"/>
</dbReference>
<dbReference type="InterPro" id="IPR023145">
    <property type="entry name" value="YfbU_helix-hairpin_sf"/>
</dbReference>
<dbReference type="Gene3D" id="1.10.287.680">
    <property type="entry name" value="Helix hairpin bin"/>
    <property type="match status" value="1"/>
</dbReference>
<dbReference type="NCBIfam" id="NF003936">
    <property type="entry name" value="PRK05445.1"/>
    <property type="match status" value="1"/>
</dbReference>
<dbReference type="InterPro" id="IPR023146">
    <property type="entry name" value="YfbU_alpha-helical_sf"/>
</dbReference>